<dbReference type="Gene3D" id="2.60.120.200">
    <property type="match status" value="3"/>
</dbReference>
<gene>
    <name evidence="3" type="ORF">SAMN04487893_10625</name>
</gene>
<dbReference type="SUPFAM" id="SSF49265">
    <property type="entry name" value="Fibronectin type III"/>
    <property type="match status" value="3"/>
</dbReference>
<sequence length="1714" mass="191289">MKNYFVLLVLLFMNFSWGKEAADCIAPDKKVIVSNIKPTTASVTWKDDQNSSWEYFVNEAWEGTPVGSGYITGSKSVNIIATNGVGGSNLKPYTEYDFYVRSICLGNKFSDWVGPIRFRTPCDNVSLNFWEGFNKDSKTLACWVILDNNNNATDWNGIWKTQDFSQYEGDRVMSLNGSGPYDDWLISPSLLLDPKKVYRFKYHYSVGAYYINRFEVLLSTTGGVGIPDFNTVLVPDSPYTNTTYLEQKVFLTGITDASIAWHAIDGGGIKIDNVFVEEVINCPEPLHLGAKDFNKNGATLTWTDAFKATGWEYWVQDIGGPIPTGKGESSNKKEVAVTEMYNGVKLLSNKEYEFYVRTDCGNGSYSYWSGPFVFRTLCDTVALPFWEGFNTDSETIECWDFTDPWALLEYMQYEGSHGISLGVYDYENIVNTDSWLLSPTFAFDSKKIYRLKYHFRTNSYNANNNFEVLASNSGSKLNNFTKVIVANKAYKQDSYIEQTSFVTNYGGDVRFAWHTEGVGAKSIYLDNIFVDVVENCPEPQGLQIKDVEKNKATILWTDDFMATKWEYYVQDAGNGKPIGNGTLTSNKEVTIDKKQSGLPLQPNSDYEFYVRTVCSDGTYSVWSGPYVFVTTCDVYTIPFVDGFNRDLKTVRCWEMLNANLDSNSWDVNYSEGFEGDGSLSFSNYAEINNNDLAISPTLIMNGGDYVLKYHYKSSSWTSDAVLDVLYSSEGKSATKFNTVLVPQKTYGNTEWKEQVVFFKTAPAQGNIAWRILSQKTVLFSIDNVIIKEVKSCKEPYYLTLVDRTSSTLDIEWQQDDGIAEWEIIVVKLGEDETATPIQKINVTGKPEATISGLNEGAGYTIYVRAKCSKDSFSEWGTPLKTGTKIGASDECSGAITIPVNKGIDCIVTVPGSNTGATMSSANKPDCFWEAEVDVWYEFTATATDHKFDLENIISLEGKFDKNIYLALYEQDCATISTSFVVPILCESLLNDGKYSRVLFNLTSGKKYYIRLGMSKINVTYDVCLTTSEKGPIEITKSIDQASAEHLVRNVLINSECDLVSNVKYQAGDGTGSIITLGYFNKGESDFPFEEGIVLATHDSDYIAGPYRGFGSFKPRLPFWSGDPDLNDVIDNVGGTGFGSHKAVAVLEFDFVPIRDSIKFEYIFASDSFNTSCAVVCNPGGALFAAWLTEIGTGQGQNIALVPGTQEPIAISSIRDRDKSGASCENINADFYNKHYANNQDNPLLAPINYTGMTIPMSSEKVYVKPGKTYRIKLAIADFCPFLADASAVFINAGSFNIGTIDLGGDLTIENGKALCANESRVIYSGITPNDDLPVEIEWYKDGNIIKGADSPNLEISEDGEYTIKVKYLGLECETIGTVKVEVFPPISSIVKKPNDLSFCRFSLKKQFLDLTIVEQGMFSDSDRNDYNISYFDSELDAKSNTNAIDVIYELLKTNEAISIFMKIENIKTGCHEIFEFQIIPEKGEVPQTPEHVIICASYVFPKPEDNQSYYTESGGKGIEYKTGDVLKEPGEHTIYLLQVNNKEGCYEETSFKVNITKPVIADKFEDEILTCGIHILAPLSNNNKYFTGPGGSGFELLPGTQRFKAETIYVYASSKDGLCVDESSYTIQYEECPIQKGISPNGDGINDAFDLSLHRVESLKIYNRYGTEVYSYGANYMNQWMGQDHSGNPLPDGTYYYLVKTYDKEHSGWVQINR</sequence>
<dbReference type="NCBIfam" id="NF038128">
    <property type="entry name" value="choice_anch_J"/>
    <property type="match status" value="3"/>
</dbReference>
<feature type="domain" description="Fibronectin type-III" evidence="2">
    <location>
        <begin position="794"/>
        <end position="888"/>
    </location>
</feature>
<dbReference type="STRING" id="1150112.SAMN04487893_10625"/>
<dbReference type="Pfam" id="PF07675">
    <property type="entry name" value="Cleaved_Adhesin"/>
    <property type="match status" value="3"/>
</dbReference>
<evidence type="ECO:0000256" key="1">
    <source>
        <dbReference type="SAM" id="SignalP"/>
    </source>
</evidence>
<feature type="domain" description="Fibronectin type-III" evidence="2">
    <location>
        <begin position="27"/>
        <end position="123"/>
    </location>
</feature>
<dbReference type="InterPro" id="IPR049804">
    <property type="entry name" value="Choice_anch_L"/>
</dbReference>
<dbReference type="EMBL" id="FORU01000006">
    <property type="protein sequence ID" value="SFJ34284.1"/>
    <property type="molecule type" value="Genomic_DNA"/>
</dbReference>
<proteinExistence type="predicted"/>
<dbReference type="InterPro" id="IPR003961">
    <property type="entry name" value="FN3_dom"/>
</dbReference>
<feature type="chain" id="PRO_5017429126" evidence="1">
    <location>
        <begin position="22"/>
        <end position="1714"/>
    </location>
</feature>
<dbReference type="RefSeq" id="WP_090678675.1">
    <property type="nucleotide sequence ID" value="NZ_FORU01000006.1"/>
</dbReference>
<dbReference type="InterPro" id="IPR013783">
    <property type="entry name" value="Ig-like_fold"/>
</dbReference>
<dbReference type="Proteomes" id="UP000243887">
    <property type="component" value="Unassembled WGS sequence"/>
</dbReference>
<dbReference type="CDD" id="cd00063">
    <property type="entry name" value="FN3"/>
    <property type="match status" value="2"/>
</dbReference>
<dbReference type="PROSITE" id="PS50853">
    <property type="entry name" value="FN3"/>
    <property type="match status" value="3"/>
</dbReference>
<accession>A0A1I3QJK6</accession>
<keyword evidence="4" id="KW-1185">Reference proteome</keyword>
<dbReference type="Gene3D" id="2.60.40.10">
    <property type="entry name" value="Immunoglobulins"/>
    <property type="match status" value="4"/>
</dbReference>
<evidence type="ECO:0000313" key="3">
    <source>
        <dbReference type="EMBL" id="SFJ34284.1"/>
    </source>
</evidence>
<organism evidence="3 4">
    <name type="scientific">Myroides guanonis</name>
    <dbReference type="NCBI Taxonomy" id="1150112"/>
    <lineage>
        <taxon>Bacteria</taxon>
        <taxon>Pseudomonadati</taxon>
        <taxon>Bacteroidota</taxon>
        <taxon>Flavobacteriia</taxon>
        <taxon>Flavobacteriales</taxon>
        <taxon>Flavobacteriaceae</taxon>
        <taxon>Myroides</taxon>
    </lineage>
</organism>
<name>A0A1I3QJK6_9FLAO</name>
<dbReference type="InterPro" id="IPR011628">
    <property type="entry name" value="Cleaved_adhesin"/>
</dbReference>
<dbReference type="SMART" id="SM00060">
    <property type="entry name" value="FN3"/>
    <property type="match status" value="4"/>
</dbReference>
<feature type="signal peptide" evidence="1">
    <location>
        <begin position="1"/>
        <end position="21"/>
    </location>
</feature>
<reference evidence="4" key="1">
    <citation type="submission" date="2016-10" db="EMBL/GenBank/DDBJ databases">
        <authorList>
            <person name="Varghese N."/>
            <person name="Submissions S."/>
        </authorList>
    </citation>
    <scope>NUCLEOTIDE SEQUENCE [LARGE SCALE GENOMIC DNA]</scope>
    <source>
        <strain evidence="4">DSM 26542</strain>
    </source>
</reference>
<feature type="domain" description="Fibronectin type-III" evidence="2">
    <location>
        <begin position="538"/>
        <end position="634"/>
    </location>
</feature>
<dbReference type="InterPro" id="IPR036116">
    <property type="entry name" value="FN3_sf"/>
</dbReference>
<protein>
    <submittedName>
        <fullName evidence="3">Cleaved Adhesin Domain</fullName>
    </submittedName>
</protein>
<evidence type="ECO:0000313" key="4">
    <source>
        <dbReference type="Proteomes" id="UP000243887"/>
    </source>
</evidence>
<evidence type="ECO:0000259" key="2">
    <source>
        <dbReference type="PROSITE" id="PS50853"/>
    </source>
</evidence>
<keyword evidence="1" id="KW-0732">Signal</keyword>
<dbReference type="OrthoDB" id="608579at2"/>
<dbReference type="Pfam" id="PF13585">
    <property type="entry name" value="CHU_C"/>
    <property type="match status" value="1"/>
</dbReference>
<dbReference type="NCBIfam" id="NF038133">
    <property type="entry name" value="choice_anch_L"/>
    <property type="match status" value="1"/>
</dbReference>